<feature type="transmembrane region" description="Helical" evidence="1">
    <location>
        <begin position="31"/>
        <end position="51"/>
    </location>
</feature>
<keyword evidence="1" id="KW-1133">Transmembrane helix</keyword>
<evidence type="ECO:0008006" key="4">
    <source>
        <dbReference type="Google" id="ProtNLM"/>
    </source>
</evidence>
<keyword evidence="1" id="KW-0812">Transmembrane</keyword>
<dbReference type="STRING" id="204669.Acid345_0089"/>
<feature type="transmembrane region" description="Helical" evidence="1">
    <location>
        <begin position="57"/>
        <end position="79"/>
    </location>
</feature>
<evidence type="ECO:0000313" key="3">
    <source>
        <dbReference type="Proteomes" id="UP000002432"/>
    </source>
</evidence>
<keyword evidence="3" id="KW-1185">Reference proteome</keyword>
<protein>
    <recommendedName>
        <fullName evidence="4">2TM domain-containing protein</fullName>
    </recommendedName>
</protein>
<gene>
    <name evidence="2" type="ordered locus">Acid345_0089</name>
</gene>
<keyword evidence="1" id="KW-0472">Membrane</keyword>
<reference evidence="2 3" key="1">
    <citation type="journal article" date="2009" name="Appl. Environ. Microbiol.">
        <title>Three genomes from the phylum Acidobacteria provide insight into the lifestyles of these microorganisms in soils.</title>
        <authorList>
            <person name="Ward N.L."/>
            <person name="Challacombe J.F."/>
            <person name="Janssen P.H."/>
            <person name="Henrissat B."/>
            <person name="Coutinho P.M."/>
            <person name="Wu M."/>
            <person name="Xie G."/>
            <person name="Haft D.H."/>
            <person name="Sait M."/>
            <person name="Badger J."/>
            <person name="Barabote R.D."/>
            <person name="Bradley B."/>
            <person name="Brettin T.S."/>
            <person name="Brinkac L.M."/>
            <person name="Bruce D."/>
            <person name="Creasy T."/>
            <person name="Daugherty S.C."/>
            <person name="Davidsen T.M."/>
            <person name="DeBoy R.T."/>
            <person name="Detter J.C."/>
            <person name="Dodson R.J."/>
            <person name="Durkin A.S."/>
            <person name="Ganapathy A."/>
            <person name="Gwinn-Giglio M."/>
            <person name="Han C.S."/>
            <person name="Khouri H."/>
            <person name="Kiss H."/>
            <person name="Kothari S.P."/>
            <person name="Madupu R."/>
            <person name="Nelson K.E."/>
            <person name="Nelson W.C."/>
            <person name="Paulsen I."/>
            <person name="Penn K."/>
            <person name="Ren Q."/>
            <person name="Rosovitz M.J."/>
            <person name="Selengut J.D."/>
            <person name="Shrivastava S."/>
            <person name="Sullivan S.A."/>
            <person name="Tapia R."/>
            <person name="Thompson L.S."/>
            <person name="Watkins K.L."/>
            <person name="Yang Q."/>
            <person name="Yu C."/>
            <person name="Zafar N."/>
            <person name="Zhou L."/>
            <person name="Kuske C.R."/>
        </authorList>
    </citation>
    <scope>NUCLEOTIDE SEQUENCE [LARGE SCALE GENOMIC DNA]</scope>
    <source>
        <strain evidence="2 3">Ellin345</strain>
    </source>
</reference>
<dbReference type="OrthoDB" id="7442224at2"/>
<dbReference type="EnsemblBacteria" id="ABF39094">
    <property type="protein sequence ID" value="ABF39094"/>
    <property type="gene ID" value="Acid345_0089"/>
</dbReference>
<dbReference type="HOGENOM" id="CLU_2465001_0_0_0"/>
<organism evidence="2 3">
    <name type="scientific">Koribacter versatilis (strain Ellin345)</name>
    <dbReference type="NCBI Taxonomy" id="204669"/>
    <lineage>
        <taxon>Bacteria</taxon>
        <taxon>Pseudomonadati</taxon>
        <taxon>Acidobacteriota</taxon>
        <taxon>Terriglobia</taxon>
        <taxon>Terriglobales</taxon>
        <taxon>Candidatus Korobacteraceae</taxon>
        <taxon>Candidatus Korobacter</taxon>
    </lineage>
</organism>
<proteinExistence type="predicted"/>
<evidence type="ECO:0000256" key="1">
    <source>
        <dbReference type="SAM" id="Phobius"/>
    </source>
</evidence>
<accession>Q1IVK6</accession>
<dbReference type="Proteomes" id="UP000002432">
    <property type="component" value="Chromosome"/>
</dbReference>
<sequence length="88" mass="10259">MFDEQRIADLKKQRRKDMLAKGKKSAVRRQIAFNLLLFGGLFVIDYLPLHRRSSTELIAWALFLPIGILGGYLQGIWIWQDLEKKARS</sequence>
<dbReference type="KEGG" id="aba:Acid345_0089"/>
<dbReference type="RefSeq" id="WP_011520896.1">
    <property type="nucleotide sequence ID" value="NC_008009.1"/>
</dbReference>
<evidence type="ECO:0000313" key="2">
    <source>
        <dbReference type="EMBL" id="ABF39094.1"/>
    </source>
</evidence>
<name>Q1IVK6_KORVE</name>
<dbReference type="AlphaFoldDB" id="Q1IVK6"/>
<dbReference type="EMBL" id="CP000360">
    <property type="protein sequence ID" value="ABF39094.1"/>
    <property type="molecule type" value="Genomic_DNA"/>
</dbReference>